<dbReference type="GO" id="GO:0005576">
    <property type="term" value="C:extracellular region"/>
    <property type="evidence" value="ECO:0007669"/>
    <property type="project" value="UniProtKB-SubCell"/>
</dbReference>
<dbReference type="PROSITE" id="PS51892">
    <property type="entry name" value="SUBTILASE"/>
    <property type="match status" value="1"/>
</dbReference>
<dbReference type="InterPro" id="IPR045051">
    <property type="entry name" value="SBT"/>
</dbReference>
<dbReference type="EMBL" id="CM017325">
    <property type="protein sequence ID" value="KAE8055200.1"/>
    <property type="molecule type" value="Genomic_DNA"/>
</dbReference>
<evidence type="ECO:0000256" key="5">
    <source>
        <dbReference type="PROSITE-ProRule" id="PRU01240"/>
    </source>
</evidence>
<comment type="similarity">
    <text evidence="2 5">Belongs to the peptidase S8 family.</text>
</comment>
<sequence>MAKETTEQDEKQSSLQTYNVYVKKLEGRIAMELSEDLESWYQSFLPLSTESLNQQPPRLTDEEVKAMEKKDGFILARPQRILPLQTTHTPNFLGLHKDLGFWKGSNFGKGVIIGLLDTGVLPDHPSFSDEGVPSPPAKWKGKCEFNGTVCNNKLIGARVFQYVSQVVGAAPFDDEGHTHTASTAAGNFVINANALGNANGTAVGMAPYAHLAIYKVCYSNGCFEVDMLPALDNCH</sequence>
<dbReference type="OrthoDB" id="1738212at2759"/>
<evidence type="ECO:0000256" key="1">
    <source>
        <dbReference type="ARBA" id="ARBA00004613"/>
    </source>
</evidence>
<dbReference type="GO" id="GO:0004252">
    <property type="term" value="F:serine-type endopeptidase activity"/>
    <property type="evidence" value="ECO:0007669"/>
    <property type="project" value="InterPro"/>
</dbReference>
<organism evidence="7 8">
    <name type="scientific">Carpinus fangiana</name>
    <dbReference type="NCBI Taxonomy" id="176857"/>
    <lineage>
        <taxon>Eukaryota</taxon>
        <taxon>Viridiplantae</taxon>
        <taxon>Streptophyta</taxon>
        <taxon>Embryophyta</taxon>
        <taxon>Tracheophyta</taxon>
        <taxon>Spermatophyta</taxon>
        <taxon>Magnoliopsida</taxon>
        <taxon>eudicotyledons</taxon>
        <taxon>Gunneridae</taxon>
        <taxon>Pentapetalae</taxon>
        <taxon>rosids</taxon>
        <taxon>fabids</taxon>
        <taxon>Fagales</taxon>
        <taxon>Betulaceae</taxon>
        <taxon>Carpinus</taxon>
    </lineage>
</organism>
<keyword evidence="3" id="KW-0732">Signal</keyword>
<protein>
    <recommendedName>
        <fullName evidence="6">Peptidase S8/S53 domain-containing protein</fullName>
    </recommendedName>
</protein>
<evidence type="ECO:0000256" key="4">
    <source>
        <dbReference type="ARBA" id="ARBA00022801"/>
    </source>
</evidence>
<evidence type="ECO:0000259" key="6">
    <source>
        <dbReference type="Pfam" id="PF00082"/>
    </source>
</evidence>
<dbReference type="SUPFAM" id="SSF52743">
    <property type="entry name" value="Subtilisin-like"/>
    <property type="match status" value="1"/>
</dbReference>
<comment type="subcellular location">
    <subcellularLocation>
        <location evidence="1">Secreted</location>
    </subcellularLocation>
</comment>
<dbReference type="PROSITE" id="PS00136">
    <property type="entry name" value="SUBTILASE_ASP"/>
    <property type="match status" value="1"/>
</dbReference>
<keyword evidence="8" id="KW-1185">Reference proteome</keyword>
<dbReference type="Proteomes" id="UP000327013">
    <property type="component" value="Chromosome 5"/>
</dbReference>
<dbReference type="Gene3D" id="3.40.50.200">
    <property type="entry name" value="Peptidase S8/S53 domain"/>
    <property type="match status" value="1"/>
</dbReference>
<dbReference type="InterPro" id="IPR000209">
    <property type="entry name" value="Peptidase_S8/S53_dom"/>
</dbReference>
<gene>
    <name evidence="7" type="ORF">FH972_012058</name>
</gene>
<proteinExistence type="inferred from homology"/>
<dbReference type="InterPro" id="IPR036852">
    <property type="entry name" value="Peptidase_S8/S53_dom_sf"/>
</dbReference>
<dbReference type="PANTHER" id="PTHR10795">
    <property type="entry name" value="PROPROTEIN CONVERTASE SUBTILISIN/KEXIN"/>
    <property type="match status" value="1"/>
</dbReference>
<comment type="caution">
    <text evidence="5">Lacks conserved residue(s) required for the propagation of feature annotation.</text>
</comment>
<reference evidence="7 8" key="1">
    <citation type="submission" date="2019-06" db="EMBL/GenBank/DDBJ databases">
        <title>A chromosomal-level reference genome of Carpinus fangiana (Coryloideae, Betulaceae).</title>
        <authorList>
            <person name="Yang X."/>
            <person name="Wang Z."/>
            <person name="Zhang L."/>
            <person name="Hao G."/>
            <person name="Liu J."/>
            <person name="Yang Y."/>
        </authorList>
    </citation>
    <scope>NUCLEOTIDE SEQUENCE [LARGE SCALE GENOMIC DNA]</scope>
    <source>
        <strain evidence="7">Cfa_2016G</strain>
        <tissue evidence="7">Leaf</tissue>
    </source>
</reference>
<dbReference type="Pfam" id="PF00082">
    <property type="entry name" value="Peptidase_S8"/>
    <property type="match status" value="1"/>
</dbReference>
<evidence type="ECO:0000256" key="2">
    <source>
        <dbReference type="ARBA" id="ARBA00011073"/>
    </source>
</evidence>
<evidence type="ECO:0000313" key="8">
    <source>
        <dbReference type="Proteomes" id="UP000327013"/>
    </source>
</evidence>
<feature type="domain" description="Peptidase S8/S53" evidence="6">
    <location>
        <begin position="108"/>
        <end position="222"/>
    </location>
</feature>
<dbReference type="AlphaFoldDB" id="A0A5N6R2N1"/>
<dbReference type="GO" id="GO:0006508">
    <property type="term" value="P:proteolysis"/>
    <property type="evidence" value="ECO:0007669"/>
    <property type="project" value="InterPro"/>
</dbReference>
<evidence type="ECO:0000256" key="3">
    <source>
        <dbReference type="ARBA" id="ARBA00022729"/>
    </source>
</evidence>
<accession>A0A5N6R2N1</accession>
<keyword evidence="4" id="KW-0378">Hydrolase</keyword>
<name>A0A5N6R2N1_9ROSI</name>
<evidence type="ECO:0000313" key="7">
    <source>
        <dbReference type="EMBL" id="KAE8055200.1"/>
    </source>
</evidence>
<dbReference type="InterPro" id="IPR023827">
    <property type="entry name" value="Peptidase_S8_Asp-AS"/>
</dbReference>